<evidence type="ECO:0000313" key="2">
    <source>
        <dbReference type="EMBL" id="ORZ04764.1"/>
    </source>
</evidence>
<protein>
    <recommendedName>
        <fullName evidence="1">Heterokaryon incompatibility domain-containing protein</fullName>
    </recommendedName>
</protein>
<sequence>MMTMEKDLKHIKYVWVDAICVDQHPDRRKKTIYRMSDIYKCATFILAVPDLHSAFLKSTMTKFADIIDDAGRYGEDLYHLIHGNVDHLFAIEEKFLDDIGVPNELVLRKLLFEYTDYFVKGFVNDTVHCALYNDVKTLNHIYETSQISSLASATDSLNIMGGGDPMIDYGRRDYSMVAGNGNNDALKDLHYCAQADCPLTSFERHSNEMKCREAHHRWRNQEANGEWQHKIIERNNCIRQTMEFLMDLIKDWSSRVWVISEYSIAKENNNLKYWFMQIKLAPWTMVASDDIQDFTFFRFTFDDHLPSVKPSLKLSLSDMMSHTVYGNFHSTMKSQLNPQSFLEMILLSKASKNEDRFYAILPQTYYRNLFYSNTDEDQWNTSTLLLVKFKLYEIMNTKDRLTLLLWSIGIQRGSQLTFPTFATSALPPLNFNPDLLTHDPANHPCNFDLTDPSSVMFHHNKNEDDEDVEDAGTLFSYISVKPLSYYVDDTFNIRGKNGISLKQEKALLRRLDIRTEHNDGHSRRLDYVCIPAFGLKTMKQYPGASCCCVYLIGSFSSRKWVLLKKPGMIWDIVRLIFRRVSNDDHTGAIFNIY</sequence>
<dbReference type="InterPro" id="IPR010730">
    <property type="entry name" value="HET"/>
</dbReference>
<dbReference type="Proteomes" id="UP000193560">
    <property type="component" value="Unassembled WGS sequence"/>
</dbReference>
<keyword evidence="3" id="KW-1185">Reference proteome</keyword>
<accession>A0A1X2HXQ9</accession>
<evidence type="ECO:0000313" key="3">
    <source>
        <dbReference type="Proteomes" id="UP000193560"/>
    </source>
</evidence>
<dbReference type="STRING" id="90262.A0A1X2HXQ9"/>
<organism evidence="2 3">
    <name type="scientific">Absidia repens</name>
    <dbReference type="NCBI Taxonomy" id="90262"/>
    <lineage>
        <taxon>Eukaryota</taxon>
        <taxon>Fungi</taxon>
        <taxon>Fungi incertae sedis</taxon>
        <taxon>Mucoromycota</taxon>
        <taxon>Mucoromycotina</taxon>
        <taxon>Mucoromycetes</taxon>
        <taxon>Mucorales</taxon>
        <taxon>Cunninghamellaceae</taxon>
        <taxon>Absidia</taxon>
    </lineage>
</organism>
<proteinExistence type="predicted"/>
<name>A0A1X2HXQ9_9FUNG</name>
<reference evidence="2 3" key="1">
    <citation type="submission" date="2016-07" db="EMBL/GenBank/DDBJ databases">
        <title>Pervasive Adenine N6-methylation of Active Genes in Fungi.</title>
        <authorList>
            <consortium name="DOE Joint Genome Institute"/>
            <person name="Mondo S.J."/>
            <person name="Dannebaum R.O."/>
            <person name="Kuo R.C."/>
            <person name="Labutti K."/>
            <person name="Haridas S."/>
            <person name="Kuo A."/>
            <person name="Salamov A."/>
            <person name="Ahrendt S.R."/>
            <person name="Lipzen A."/>
            <person name="Sullivan W."/>
            <person name="Andreopoulos W.B."/>
            <person name="Clum A."/>
            <person name="Lindquist E."/>
            <person name="Daum C."/>
            <person name="Ramamoorthy G.K."/>
            <person name="Gryganskyi A."/>
            <person name="Culley D."/>
            <person name="Magnuson J.K."/>
            <person name="James T.Y."/>
            <person name="O'Malley M.A."/>
            <person name="Stajich J.E."/>
            <person name="Spatafora J.W."/>
            <person name="Visel A."/>
            <person name="Grigoriev I.V."/>
        </authorList>
    </citation>
    <scope>NUCLEOTIDE SEQUENCE [LARGE SCALE GENOMIC DNA]</scope>
    <source>
        <strain evidence="2 3">NRRL 1336</strain>
    </source>
</reference>
<feature type="domain" description="Heterokaryon incompatibility" evidence="1">
    <location>
        <begin position="9"/>
        <end position="48"/>
    </location>
</feature>
<dbReference type="Pfam" id="PF06985">
    <property type="entry name" value="HET"/>
    <property type="match status" value="1"/>
</dbReference>
<gene>
    <name evidence="2" type="ORF">BCR42DRAFT_428961</name>
</gene>
<dbReference type="EMBL" id="MCGE01000048">
    <property type="protein sequence ID" value="ORZ04764.1"/>
    <property type="molecule type" value="Genomic_DNA"/>
</dbReference>
<evidence type="ECO:0000259" key="1">
    <source>
        <dbReference type="Pfam" id="PF06985"/>
    </source>
</evidence>
<dbReference type="AlphaFoldDB" id="A0A1X2HXQ9"/>
<comment type="caution">
    <text evidence="2">The sequence shown here is derived from an EMBL/GenBank/DDBJ whole genome shotgun (WGS) entry which is preliminary data.</text>
</comment>